<organism evidence="1 2">
    <name type="scientific">Nostoc sphaeroides CCNUC1</name>
    <dbReference type="NCBI Taxonomy" id="2653204"/>
    <lineage>
        <taxon>Bacteria</taxon>
        <taxon>Bacillati</taxon>
        <taxon>Cyanobacteriota</taxon>
        <taxon>Cyanophyceae</taxon>
        <taxon>Nostocales</taxon>
        <taxon>Nostocaceae</taxon>
        <taxon>Nostoc</taxon>
    </lineage>
</organism>
<proteinExistence type="predicted"/>
<dbReference type="KEGG" id="nsh:GXM_07880"/>
<keyword evidence="2" id="KW-1185">Reference proteome</keyword>
<dbReference type="AlphaFoldDB" id="A0A5P8WDZ7"/>
<gene>
    <name evidence="1" type="ORF">GXM_07880</name>
</gene>
<evidence type="ECO:0000313" key="2">
    <source>
        <dbReference type="Proteomes" id="UP000326678"/>
    </source>
</evidence>
<reference evidence="1 2" key="1">
    <citation type="submission" date="2019-10" db="EMBL/GenBank/DDBJ databases">
        <title>Genomic and transcriptomic insights into the perfect genentic adaptation of a filamentous nitrogen-fixing cyanobacterium to rice fields.</title>
        <authorList>
            <person name="Chen Z."/>
        </authorList>
    </citation>
    <scope>NUCLEOTIDE SEQUENCE [LARGE SCALE GENOMIC DNA]</scope>
    <source>
        <strain evidence="1">CCNUC1</strain>
    </source>
</reference>
<dbReference type="Proteomes" id="UP000326678">
    <property type="component" value="Chromosome Gxm2"/>
</dbReference>
<protein>
    <submittedName>
        <fullName evidence="1">Uncharacterized protein</fullName>
    </submittedName>
</protein>
<sequence>MPRSQSETGNARPWGCRLKTCGTAAIEVHFQPEAGNEVLKEF</sequence>
<accession>A0A5P8WDZ7</accession>
<name>A0A5P8WDZ7_9NOSO</name>
<evidence type="ECO:0000313" key="1">
    <source>
        <dbReference type="EMBL" id="QFS50386.1"/>
    </source>
</evidence>
<dbReference type="EMBL" id="CP045227">
    <property type="protein sequence ID" value="QFS50386.1"/>
    <property type="molecule type" value="Genomic_DNA"/>
</dbReference>